<evidence type="ECO:0000313" key="2">
    <source>
        <dbReference type="EMBL" id="MET3526258.1"/>
    </source>
</evidence>
<reference evidence="2 3" key="1">
    <citation type="submission" date="2024-06" db="EMBL/GenBank/DDBJ databases">
        <title>Genomic Encyclopedia of Type Strains, Phase IV (KMG-IV): sequencing the most valuable type-strain genomes for metagenomic binning, comparative biology and taxonomic classification.</title>
        <authorList>
            <person name="Goeker M."/>
        </authorList>
    </citation>
    <scope>NUCLEOTIDE SEQUENCE [LARGE SCALE GENOMIC DNA]</scope>
    <source>
        <strain evidence="2 3">DSM 17809</strain>
    </source>
</reference>
<evidence type="ECO:0000313" key="3">
    <source>
        <dbReference type="Proteomes" id="UP001549110"/>
    </source>
</evidence>
<dbReference type="Proteomes" id="UP001549110">
    <property type="component" value="Unassembled WGS sequence"/>
</dbReference>
<keyword evidence="1" id="KW-0732">Signal</keyword>
<dbReference type="InterPro" id="IPR058248">
    <property type="entry name" value="Lxx211020-like"/>
</dbReference>
<dbReference type="InterPro" id="IPR036182">
    <property type="entry name" value="PCuAC_sf"/>
</dbReference>
<dbReference type="PANTHER" id="PTHR36302">
    <property type="entry name" value="BLR7088 PROTEIN"/>
    <property type="match status" value="1"/>
</dbReference>
<dbReference type="RefSeq" id="WP_331928963.1">
    <property type="nucleotide sequence ID" value="NZ_JBEPLU010000001.1"/>
</dbReference>
<dbReference type="Gene3D" id="2.60.40.1890">
    <property type="entry name" value="PCu(A)C copper chaperone"/>
    <property type="match status" value="1"/>
</dbReference>
<dbReference type="InterPro" id="IPR007410">
    <property type="entry name" value="LpqE-like"/>
</dbReference>
<gene>
    <name evidence="2" type="ORF">ABID41_001353</name>
</gene>
<protein>
    <submittedName>
        <fullName evidence="2">Copper(I)-binding protein</fullName>
    </submittedName>
</protein>
<sequence length="159" mass="16442">MRHFITAAAITLAMAASAQAATYRLGTLEVANPWSRPAAAGGNGAGFMVVTNRGDKPDVLKAVETPAARKAEIHLSSMTGGVMRMQRQDAGVTIPAGKSVTMAPGGYHLMLLGLTSQLKSGDKVPATLVFQSGARLKVEFQVAATAPGAPDPMAGHKHH</sequence>
<dbReference type="EMBL" id="JBEPLU010000001">
    <property type="protein sequence ID" value="MET3526258.1"/>
    <property type="molecule type" value="Genomic_DNA"/>
</dbReference>
<name>A0ABV2EGU2_9CAUL</name>
<feature type="signal peptide" evidence="1">
    <location>
        <begin position="1"/>
        <end position="20"/>
    </location>
</feature>
<dbReference type="Pfam" id="PF04314">
    <property type="entry name" value="PCuAC"/>
    <property type="match status" value="1"/>
</dbReference>
<proteinExistence type="predicted"/>
<evidence type="ECO:0000256" key="1">
    <source>
        <dbReference type="SAM" id="SignalP"/>
    </source>
</evidence>
<feature type="chain" id="PRO_5046160923" evidence="1">
    <location>
        <begin position="21"/>
        <end position="159"/>
    </location>
</feature>
<keyword evidence="3" id="KW-1185">Reference proteome</keyword>
<accession>A0ABV2EGU2</accession>
<organism evidence="2 3">
    <name type="scientific">Phenylobacterium koreense</name>
    <dbReference type="NCBI Taxonomy" id="266125"/>
    <lineage>
        <taxon>Bacteria</taxon>
        <taxon>Pseudomonadati</taxon>
        <taxon>Pseudomonadota</taxon>
        <taxon>Alphaproteobacteria</taxon>
        <taxon>Caulobacterales</taxon>
        <taxon>Caulobacteraceae</taxon>
        <taxon>Phenylobacterium</taxon>
    </lineage>
</organism>
<dbReference type="PANTHER" id="PTHR36302:SF1">
    <property type="entry name" value="COPPER CHAPERONE PCU(A)C"/>
    <property type="match status" value="1"/>
</dbReference>
<comment type="caution">
    <text evidence="2">The sequence shown here is derived from an EMBL/GenBank/DDBJ whole genome shotgun (WGS) entry which is preliminary data.</text>
</comment>
<dbReference type="SUPFAM" id="SSF110087">
    <property type="entry name" value="DR1885-like metal-binding protein"/>
    <property type="match status" value="1"/>
</dbReference>